<accession>A0A1B6ECA3</accession>
<feature type="signal peptide" evidence="1">
    <location>
        <begin position="1"/>
        <end position="18"/>
    </location>
</feature>
<name>A0A1B6ECA3_9HEMI</name>
<proteinExistence type="predicted"/>
<reference evidence="2" key="1">
    <citation type="submission" date="2015-12" db="EMBL/GenBank/DDBJ databases">
        <title>De novo transcriptome assembly of four potential Pierce s Disease insect vectors from Arizona vineyards.</title>
        <authorList>
            <person name="Tassone E.E."/>
        </authorList>
    </citation>
    <scope>NUCLEOTIDE SEQUENCE</scope>
</reference>
<dbReference type="EMBL" id="GEDC01001736">
    <property type="protein sequence ID" value="JAS35562.1"/>
    <property type="molecule type" value="Transcribed_RNA"/>
</dbReference>
<organism evidence="2">
    <name type="scientific">Clastoptera arizonana</name>
    <name type="common">Arizona spittle bug</name>
    <dbReference type="NCBI Taxonomy" id="38151"/>
    <lineage>
        <taxon>Eukaryota</taxon>
        <taxon>Metazoa</taxon>
        <taxon>Ecdysozoa</taxon>
        <taxon>Arthropoda</taxon>
        <taxon>Hexapoda</taxon>
        <taxon>Insecta</taxon>
        <taxon>Pterygota</taxon>
        <taxon>Neoptera</taxon>
        <taxon>Paraneoptera</taxon>
        <taxon>Hemiptera</taxon>
        <taxon>Auchenorrhyncha</taxon>
        <taxon>Cercopoidea</taxon>
        <taxon>Clastopteridae</taxon>
        <taxon>Clastoptera</taxon>
    </lineage>
</organism>
<protein>
    <submittedName>
        <fullName evidence="2">Uncharacterized protein</fullName>
    </submittedName>
</protein>
<evidence type="ECO:0000313" key="2">
    <source>
        <dbReference type="EMBL" id="JAS35562.1"/>
    </source>
</evidence>
<feature type="chain" id="PRO_5008581995" evidence="1">
    <location>
        <begin position="19"/>
        <end position="149"/>
    </location>
</feature>
<gene>
    <name evidence="2" type="ORF">g.2155</name>
</gene>
<evidence type="ECO:0000256" key="1">
    <source>
        <dbReference type="SAM" id="SignalP"/>
    </source>
</evidence>
<keyword evidence="1" id="KW-0732">Signal</keyword>
<sequence>MVLRNFILAMVIILTINALKKRTKPTIRTTRKFKPNIGALCGDRQKITFDTRYCARDLYKEFKKLKKNPKHKVNLYKKEVNRLLNIFNSTLALFDRKRVEKGSRFYERYTDMVDAFTALEGIEQKPLNESLRQLKFLNQRVDFFMYAVL</sequence>
<dbReference type="AlphaFoldDB" id="A0A1B6ECA3"/>